<reference evidence="1 2" key="1">
    <citation type="submission" date="2016-04" db="EMBL/GenBank/DDBJ databases">
        <title>A degradative enzymes factory behind the ericoid mycorrhizal symbiosis.</title>
        <authorList>
            <consortium name="DOE Joint Genome Institute"/>
            <person name="Martino E."/>
            <person name="Morin E."/>
            <person name="Grelet G."/>
            <person name="Kuo A."/>
            <person name="Kohler A."/>
            <person name="Daghino S."/>
            <person name="Barry K."/>
            <person name="Choi C."/>
            <person name="Cichocki N."/>
            <person name="Clum A."/>
            <person name="Copeland A."/>
            <person name="Hainaut M."/>
            <person name="Haridas S."/>
            <person name="Labutti K."/>
            <person name="Lindquist E."/>
            <person name="Lipzen A."/>
            <person name="Khouja H.-R."/>
            <person name="Murat C."/>
            <person name="Ohm R."/>
            <person name="Olson A."/>
            <person name="Spatafora J."/>
            <person name="Veneault-Fourrey C."/>
            <person name="Henrissat B."/>
            <person name="Grigoriev I."/>
            <person name="Martin F."/>
            <person name="Perotto S."/>
        </authorList>
    </citation>
    <scope>NUCLEOTIDE SEQUENCE [LARGE SCALE GENOMIC DNA]</scope>
    <source>
        <strain evidence="1 2">F</strain>
    </source>
</reference>
<dbReference type="OrthoDB" id="4850726at2759"/>
<feature type="non-terminal residue" evidence="1">
    <location>
        <position position="1"/>
    </location>
</feature>
<evidence type="ECO:0000313" key="2">
    <source>
        <dbReference type="Proteomes" id="UP000235786"/>
    </source>
</evidence>
<evidence type="ECO:0000313" key="1">
    <source>
        <dbReference type="EMBL" id="PMD37702.1"/>
    </source>
</evidence>
<sequence>RKFIITKNGFMGLAPSWVEVGDILAILFGCNVPVLLSKCTEDSTHFHLKGDCFVQGWMRGETLDNFGNITDEEIVAKV</sequence>
<accession>A0A2J6RGR0</accession>
<protein>
    <submittedName>
        <fullName evidence="1">Uncharacterized protein</fullName>
    </submittedName>
</protein>
<dbReference type="AlphaFoldDB" id="A0A2J6RGR0"/>
<feature type="non-terminal residue" evidence="1">
    <location>
        <position position="78"/>
    </location>
</feature>
<dbReference type="Proteomes" id="UP000235786">
    <property type="component" value="Unassembled WGS sequence"/>
</dbReference>
<dbReference type="EMBL" id="KZ613949">
    <property type="protein sequence ID" value="PMD37702.1"/>
    <property type="molecule type" value="Genomic_DNA"/>
</dbReference>
<organism evidence="1 2">
    <name type="scientific">Hyaloscypha variabilis (strain UAMH 11265 / GT02V1 / F)</name>
    <name type="common">Meliniomyces variabilis</name>
    <dbReference type="NCBI Taxonomy" id="1149755"/>
    <lineage>
        <taxon>Eukaryota</taxon>
        <taxon>Fungi</taxon>
        <taxon>Dikarya</taxon>
        <taxon>Ascomycota</taxon>
        <taxon>Pezizomycotina</taxon>
        <taxon>Leotiomycetes</taxon>
        <taxon>Helotiales</taxon>
        <taxon>Hyaloscyphaceae</taxon>
        <taxon>Hyaloscypha</taxon>
        <taxon>Hyaloscypha variabilis</taxon>
    </lineage>
</organism>
<gene>
    <name evidence="1" type="ORF">L207DRAFT_391810</name>
</gene>
<proteinExistence type="predicted"/>
<keyword evidence="2" id="KW-1185">Reference proteome</keyword>
<name>A0A2J6RGR0_HYAVF</name>
<dbReference type="Pfam" id="PF26639">
    <property type="entry name" value="Het-6_barrel"/>
    <property type="match status" value="1"/>
</dbReference>